<dbReference type="InterPro" id="IPR051532">
    <property type="entry name" value="Ester_Hydrolysis_Enzymes"/>
</dbReference>
<protein>
    <recommendedName>
        <fullName evidence="2">SGNH hydrolase-type esterase domain-containing protein</fullName>
    </recommendedName>
</protein>
<dbReference type="Gene3D" id="3.40.50.1110">
    <property type="entry name" value="SGNH hydrolase"/>
    <property type="match status" value="1"/>
</dbReference>
<keyword evidence="1" id="KW-0732">Signal</keyword>
<evidence type="ECO:0000259" key="2">
    <source>
        <dbReference type="Pfam" id="PF13472"/>
    </source>
</evidence>
<organism evidence="3">
    <name type="scientific">Corethron hystrix</name>
    <dbReference type="NCBI Taxonomy" id="216773"/>
    <lineage>
        <taxon>Eukaryota</taxon>
        <taxon>Sar</taxon>
        <taxon>Stramenopiles</taxon>
        <taxon>Ochrophyta</taxon>
        <taxon>Bacillariophyta</taxon>
        <taxon>Coscinodiscophyceae</taxon>
        <taxon>Corethrophycidae</taxon>
        <taxon>Corethrales</taxon>
        <taxon>Corethraceae</taxon>
        <taxon>Corethron</taxon>
    </lineage>
</organism>
<reference evidence="3" key="1">
    <citation type="submission" date="2021-01" db="EMBL/GenBank/DDBJ databases">
        <authorList>
            <person name="Corre E."/>
            <person name="Pelletier E."/>
            <person name="Niang G."/>
            <person name="Scheremetjew M."/>
            <person name="Finn R."/>
            <person name="Kale V."/>
            <person name="Holt S."/>
            <person name="Cochrane G."/>
            <person name="Meng A."/>
            <person name="Brown T."/>
            <person name="Cohen L."/>
        </authorList>
    </citation>
    <scope>NUCLEOTIDE SEQUENCE</scope>
    <source>
        <strain evidence="3">308</strain>
    </source>
</reference>
<dbReference type="InterPro" id="IPR036514">
    <property type="entry name" value="SGNH_hydro_sf"/>
</dbReference>
<dbReference type="AlphaFoldDB" id="A0A7S1FPH6"/>
<evidence type="ECO:0000256" key="1">
    <source>
        <dbReference type="SAM" id="SignalP"/>
    </source>
</evidence>
<feature type="domain" description="SGNH hydrolase-type esterase" evidence="2">
    <location>
        <begin position="115"/>
        <end position="283"/>
    </location>
</feature>
<sequence>MQLPLLQSHFFAATLVSASLASAQDVVLGSGNACPSNRVKVTCSDGCVKAMKAAPANVKNSKWRGTENSKKWPSGCYFCDGVPGCTDGVWFNEHNKGRSNGDAAPLCVLPTVNYGCGDGSVDFLFAGDSDIDYWPDRMRNDAFPSSVNKGVAGWTCRKLKGKIQGFLDDHTPLWTVLVCGENDLGDDSVGKTFKNFKKVIKKIIKSGSRVLYIGTKPEPDTKNLHSEYRKYDQKIRKYANSLAAGEDDPPLVMVDSYKGFEDLGNPKSLYDKDKLHLSNEGYDYWTKWAKDAVDEANDESWCTVWQSGNCTQQ</sequence>
<accession>A0A7S1FPH6</accession>
<proteinExistence type="predicted"/>
<dbReference type="Pfam" id="PF13472">
    <property type="entry name" value="Lipase_GDSL_2"/>
    <property type="match status" value="1"/>
</dbReference>
<feature type="signal peptide" evidence="1">
    <location>
        <begin position="1"/>
        <end position="23"/>
    </location>
</feature>
<dbReference type="EMBL" id="HBFR01012023">
    <property type="protein sequence ID" value="CAD8881487.1"/>
    <property type="molecule type" value="Transcribed_RNA"/>
</dbReference>
<feature type="chain" id="PRO_5031142279" description="SGNH hydrolase-type esterase domain-containing protein" evidence="1">
    <location>
        <begin position="24"/>
        <end position="313"/>
    </location>
</feature>
<gene>
    <name evidence="3" type="ORF">CHYS00102_LOCUS8674</name>
</gene>
<dbReference type="SUPFAM" id="SSF52266">
    <property type="entry name" value="SGNH hydrolase"/>
    <property type="match status" value="1"/>
</dbReference>
<name>A0A7S1FPH6_9STRA</name>
<evidence type="ECO:0000313" key="3">
    <source>
        <dbReference type="EMBL" id="CAD8881487.1"/>
    </source>
</evidence>
<dbReference type="InterPro" id="IPR013830">
    <property type="entry name" value="SGNH_hydro"/>
</dbReference>
<dbReference type="PANTHER" id="PTHR30383">
    <property type="entry name" value="THIOESTERASE 1/PROTEASE 1/LYSOPHOSPHOLIPASE L1"/>
    <property type="match status" value="1"/>
</dbReference>